<proteinExistence type="predicted"/>
<evidence type="ECO:0000256" key="1">
    <source>
        <dbReference type="SAM" id="MobiDB-lite"/>
    </source>
</evidence>
<name>A0A0F9FUM7_9ZZZZ</name>
<gene>
    <name evidence="2" type="ORF">LCGC14_1907500</name>
</gene>
<feature type="region of interest" description="Disordered" evidence="1">
    <location>
        <begin position="95"/>
        <end position="116"/>
    </location>
</feature>
<dbReference type="EMBL" id="LAZR01020086">
    <property type="protein sequence ID" value="KKL90154.1"/>
    <property type="molecule type" value="Genomic_DNA"/>
</dbReference>
<reference evidence="2" key="1">
    <citation type="journal article" date="2015" name="Nature">
        <title>Complex archaea that bridge the gap between prokaryotes and eukaryotes.</title>
        <authorList>
            <person name="Spang A."/>
            <person name="Saw J.H."/>
            <person name="Jorgensen S.L."/>
            <person name="Zaremba-Niedzwiedzka K."/>
            <person name="Martijn J."/>
            <person name="Lind A.E."/>
            <person name="van Eijk R."/>
            <person name="Schleper C."/>
            <person name="Guy L."/>
            <person name="Ettema T.J."/>
        </authorList>
    </citation>
    <scope>NUCLEOTIDE SEQUENCE</scope>
</reference>
<dbReference type="AlphaFoldDB" id="A0A0F9FUM7"/>
<comment type="caution">
    <text evidence="2">The sequence shown here is derived from an EMBL/GenBank/DDBJ whole genome shotgun (WGS) entry which is preliminary data.</text>
</comment>
<organism evidence="2">
    <name type="scientific">marine sediment metagenome</name>
    <dbReference type="NCBI Taxonomy" id="412755"/>
    <lineage>
        <taxon>unclassified sequences</taxon>
        <taxon>metagenomes</taxon>
        <taxon>ecological metagenomes</taxon>
    </lineage>
</organism>
<sequence>MRRLKGEPTLVRIVWDDAWSGSVKIGAESSHYEQPWLCVEVGFLKSITEREVVVCRHWSWGVGEGAGDQVQYDACIRVPRGIVKSITVLALSHRLRGSSARSVSKSSSPRKSGTAK</sequence>
<protein>
    <submittedName>
        <fullName evidence="2">Uncharacterized protein</fullName>
    </submittedName>
</protein>
<accession>A0A0F9FUM7</accession>
<evidence type="ECO:0000313" key="2">
    <source>
        <dbReference type="EMBL" id="KKL90154.1"/>
    </source>
</evidence>
<feature type="compositionally biased region" description="Low complexity" evidence="1">
    <location>
        <begin position="98"/>
        <end position="116"/>
    </location>
</feature>